<dbReference type="InterPro" id="IPR049326">
    <property type="entry name" value="Rhodopsin_dom_fungi"/>
</dbReference>
<dbReference type="InterPro" id="IPR052337">
    <property type="entry name" value="SAT4-like"/>
</dbReference>
<gene>
    <name evidence="9" type="ORF">CCOS01_09089</name>
</gene>
<feature type="domain" description="Rhodopsin" evidence="8">
    <location>
        <begin position="154"/>
        <end position="393"/>
    </location>
</feature>
<keyword evidence="4 7" id="KW-0472">Membrane</keyword>
<name>A0AAI9YUQ7_9PEZI</name>
<dbReference type="Proteomes" id="UP001240678">
    <property type="component" value="Unassembled WGS sequence"/>
</dbReference>
<feature type="transmembrane region" description="Helical" evidence="7">
    <location>
        <begin position="170"/>
        <end position="194"/>
    </location>
</feature>
<feature type="transmembrane region" description="Helical" evidence="7">
    <location>
        <begin position="214"/>
        <end position="236"/>
    </location>
</feature>
<feature type="compositionally biased region" description="Basic and acidic residues" evidence="6">
    <location>
        <begin position="447"/>
        <end position="457"/>
    </location>
</feature>
<reference evidence="9 10" key="1">
    <citation type="submission" date="2016-10" db="EMBL/GenBank/DDBJ databases">
        <title>The genome sequence of Colletotrichum fioriniae PJ7.</title>
        <authorList>
            <person name="Baroncelli R."/>
        </authorList>
    </citation>
    <scope>NUCLEOTIDE SEQUENCE [LARGE SCALE GENOMIC DNA]</scope>
    <source>
        <strain evidence="9 10">IMI 309622</strain>
    </source>
</reference>
<keyword evidence="3 7" id="KW-1133">Transmembrane helix</keyword>
<keyword evidence="2 7" id="KW-0812">Transmembrane</keyword>
<comment type="subcellular location">
    <subcellularLocation>
        <location evidence="1">Membrane</location>
        <topology evidence="1">Multi-pass membrane protein</topology>
    </subcellularLocation>
</comment>
<evidence type="ECO:0000259" key="8">
    <source>
        <dbReference type="Pfam" id="PF20684"/>
    </source>
</evidence>
<organism evidence="9 10">
    <name type="scientific">Colletotrichum costaricense</name>
    <dbReference type="NCBI Taxonomy" id="1209916"/>
    <lineage>
        <taxon>Eukaryota</taxon>
        <taxon>Fungi</taxon>
        <taxon>Dikarya</taxon>
        <taxon>Ascomycota</taxon>
        <taxon>Pezizomycotina</taxon>
        <taxon>Sordariomycetes</taxon>
        <taxon>Hypocreomycetidae</taxon>
        <taxon>Glomerellales</taxon>
        <taxon>Glomerellaceae</taxon>
        <taxon>Colletotrichum</taxon>
        <taxon>Colletotrichum acutatum species complex</taxon>
    </lineage>
</organism>
<feature type="transmembrane region" description="Helical" evidence="7">
    <location>
        <begin position="367"/>
        <end position="387"/>
    </location>
</feature>
<dbReference type="GeneID" id="85340796"/>
<feature type="transmembrane region" description="Helical" evidence="7">
    <location>
        <begin position="243"/>
        <end position="267"/>
    </location>
</feature>
<evidence type="ECO:0000256" key="3">
    <source>
        <dbReference type="ARBA" id="ARBA00022989"/>
    </source>
</evidence>
<feature type="transmembrane region" description="Helical" evidence="7">
    <location>
        <begin position="328"/>
        <end position="347"/>
    </location>
</feature>
<dbReference type="EMBL" id="MOOE01000009">
    <property type="protein sequence ID" value="KAK1524002.1"/>
    <property type="molecule type" value="Genomic_DNA"/>
</dbReference>
<dbReference type="RefSeq" id="XP_060311949.1">
    <property type="nucleotide sequence ID" value="XM_060457249.1"/>
</dbReference>
<evidence type="ECO:0000256" key="5">
    <source>
        <dbReference type="ARBA" id="ARBA00038359"/>
    </source>
</evidence>
<evidence type="ECO:0000256" key="6">
    <source>
        <dbReference type="SAM" id="MobiDB-lite"/>
    </source>
</evidence>
<evidence type="ECO:0000313" key="10">
    <source>
        <dbReference type="Proteomes" id="UP001240678"/>
    </source>
</evidence>
<dbReference type="PANTHER" id="PTHR33048:SF15">
    <property type="entry name" value="INTEGRAL MEMBRANE PROTEIN"/>
    <property type="match status" value="1"/>
</dbReference>
<comment type="similarity">
    <text evidence="5">Belongs to the SAT4 family.</text>
</comment>
<dbReference type="Pfam" id="PF20684">
    <property type="entry name" value="Fung_rhodopsin"/>
    <property type="match status" value="1"/>
</dbReference>
<sequence>MSRAPVKYRILSHNQHPTLLDQANAHAKTLLRVHARDVRDLGAIENFGPPMRDHGHHLRFGGKVCCLYIFSETLFTTSSVFAECRNRNVFLFETRPKTISSSPAQLLRNRRRGIVMSNVAGDDTWQAVEPQGLALGLLVTTVTLAILTTIVMAMRVFIRFKTNKIDSDDWAMLTGFSVNLGQSAVAIYGSFTGIASKDETMNRATSIEGYKTLLIWQAFYAGSLCFIKSSICITLMRITNQKVYLWILRGLIGLSFLMSGSGLIVILNQCHPLDRYWDKSIPGTCWPPIVATALSYGASVANVITDFSVAAIPFFLLRHVQMRSRLKFYVRLILGLGLLAGIASIIRVPFTNAYMKASDVLYHAGNIVLWTIVECGLGIIAGSLPMLRAFFKRLAKDTSTQEPYNRSGDTNLVTFGQGKGRQGPIYETDLGVTVIGGAGDNDSNNSNHDDDAESTRRIIKVTREVRHSVTKENKTRPVKS</sequence>
<evidence type="ECO:0000256" key="1">
    <source>
        <dbReference type="ARBA" id="ARBA00004141"/>
    </source>
</evidence>
<keyword evidence="10" id="KW-1185">Reference proteome</keyword>
<accession>A0AAI9YUQ7</accession>
<evidence type="ECO:0000313" key="9">
    <source>
        <dbReference type="EMBL" id="KAK1524002.1"/>
    </source>
</evidence>
<dbReference type="AlphaFoldDB" id="A0AAI9YUQ7"/>
<feature type="region of interest" description="Disordered" evidence="6">
    <location>
        <begin position="437"/>
        <end position="457"/>
    </location>
</feature>
<feature type="transmembrane region" description="Helical" evidence="7">
    <location>
        <begin position="133"/>
        <end position="158"/>
    </location>
</feature>
<protein>
    <recommendedName>
        <fullName evidence="8">Rhodopsin domain-containing protein</fullName>
    </recommendedName>
</protein>
<evidence type="ECO:0000256" key="4">
    <source>
        <dbReference type="ARBA" id="ARBA00023136"/>
    </source>
</evidence>
<dbReference type="GO" id="GO:0016020">
    <property type="term" value="C:membrane"/>
    <property type="evidence" value="ECO:0007669"/>
    <property type="project" value="UniProtKB-SubCell"/>
</dbReference>
<evidence type="ECO:0000256" key="2">
    <source>
        <dbReference type="ARBA" id="ARBA00022692"/>
    </source>
</evidence>
<dbReference type="PANTHER" id="PTHR33048">
    <property type="entry name" value="PTH11-LIKE INTEGRAL MEMBRANE PROTEIN (AFU_ORTHOLOGUE AFUA_5G11245)"/>
    <property type="match status" value="1"/>
</dbReference>
<proteinExistence type="inferred from homology"/>
<evidence type="ECO:0000256" key="7">
    <source>
        <dbReference type="SAM" id="Phobius"/>
    </source>
</evidence>
<comment type="caution">
    <text evidence="9">The sequence shown here is derived from an EMBL/GenBank/DDBJ whole genome shotgun (WGS) entry which is preliminary data.</text>
</comment>